<dbReference type="GO" id="GO:0005783">
    <property type="term" value="C:endoplasmic reticulum"/>
    <property type="evidence" value="ECO:0007669"/>
    <property type="project" value="TreeGrafter"/>
</dbReference>
<dbReference type="GO" id="GO:0016020">
    <property type="term" value="C:membrane"/>
    <property type="evidence" value="ECO:0007669"/>
    <property type="project" value="UniProtKB-SubCell"/>
</dbReference>
<keyword evidence="2 5" id="KW-0812">Transmembrane</keyword>
<sequence>MSSTITLPDGFQYVGASLLSTVFVLLGQNVLVGRYRKRAGVQYPQMYAEKAQMDASKDAHLFNCAQRAHQNTLENIPILYTLTLLSGVKYPIFAACATAAWSVSRISYTRGYITGDPKKRVTPLYMLGAISSIGLLATSTYIVSGWLWDAFSAKFL</sequence>
<evidence type="ECO:0000256" key="4">
    <source>
        <dbReference type="ARBA" id="ARBA00023136"/>
    </source>
</evidence>
<evidence type="ECO:0000256" key="5">
    <source>
        <dbReference type="SAM" id="Phobius"/>
    </source>
</evidence>
<feature type="transmembrane region" description="Helical" evidence="5">
    <location>
        <begin position="12"/>
        <end position="32"/>
    </location>
</feature>
<dbReference type="Proteomes" id="UP000053424">
    <property type="component" value="Unassembled WGS sequence"/>
</dbReference>
<dbReference type="HOGENOM" id="CLU_110291_1_2_1"/>
<organism evidence="6 7">
    <name type="scientific">Hebeloma cylindrosporum</name>
    <dbReference type="NCBI Taxonomy" id="76867"/>
    <lineage>
        <taxon>Eukaryota</taxon>
        <taxon>Fungi</taxon>
        <taxon>Dikarya</taxon>
        <taxon>Basidiomycota</taxon>
        <taxon>Agaricomycotina</taxon>
        <taxon>Agaricomycetes</taxon>
        <taxon>Agaricomycetidae</taxon>
        <taxon>Agaricales</taxon>
        <taxon>Agaricineae</taxon>
        <taxon>Hymenogastraceae</taxon>
        <taxon>Hebeloma</taxon>
    </lineage>
</organism>
<dbReference type="GO" id="GO:0004602">
    <property type="term" value="F:glutathione peroxidase activity"/>
    <property type="evidence" value="ECO:0007669"/>
    <property type="project" value="TreeGrafter"/>
</dbReference>
<dbReference type="EMBL" id="KN831768">
    <property type="protein sequence ID" value="KIM49638.1"/>
    <property type="molecule type" value="Genomic_DNA"/>
</dbReference>
<keyword evidence="7" id="KW-1185">Reference proteome</keyword>
<reference evidence="6 7" key="1">
    <citation type="submission" date="2014-04" db="EMBL/GenBank/DDBJ databases">
        <authorList>
            <consortium name="DOE Joint Genome Institute"/>
            <person name="Kuo A."/>
            <person name="Gay G."/>
            <person name="Dore J."/>
            <person name="Kohler A."/>
            <person name="Nagy L.G."/>
            <person name="Floudas D."/>
            <person name="Copeland A."/>
            <person name="Barry K.W."/>
            <person name="Cichocki N."/>
            <person name="Veneault-Fourrey C."/>
            <person name="LaButti K."/>
            <person name="Lindquist E.A."/>
            <person name="Lipzen A."/>
            <person name="Lundell T."/>
            <person name="Morin E."/>
            <person name="Murat C."/>
            <person name="Sun H."/>
            <person name="Tunlid A."/>
            <person name="Henrissat B."/>
            <person name="Grigoriev I.V."/>
            <person name="Hibbett D.S."/>
            <person name="Martin F."/>
            <person name="Nordberg H.P."/>
            <person name="Cantor M.N."/>
            <person name="Hua S.X."/>
        </authorList>
    </citation>
    <scope>NUCLEOTIDE SEQUENCE [LARGE SCALE GENOMIC DNA]</scope>
    <source>
        <strain evidence="7">h7</strain>
    </source>
</reference>
<dbReference type="AlphaFoldDB" id="A0A0C2YIR5"/>
<gene>
    <name evidence="6" type="ORF">M413DRAFT_113166</name>
</gene>
<dbReference type="STRING" id="686832.A0A0C2YIR5"/>
<dbReference type="InterPro" id="IPR023352">
    <property type="entry name" value="MAPEG-like_dom_sf"/>
</dbReference>
<dbReference type="PANTHER" id="PTHR10250:SF26">
    <property type="entry name" value="GLUTATHIONE S-TRANSFERASE 3, MITOCHONDRIAL"/>
    <property type="match status" value="1"/>
</dbReference>
<dbReference type="PANTHER" id="PTHR10250">
    <property type="entry name" value="MICROSOMAL GLUTATHIONE S-TRANSFERASE"/>
    <property type="match status" value="1"/>
</dbReference>
<feature type="transmembrane region" description="Helical" evidence="5">
    <location>
        <begin position="124"/>
        <end position="148"/>
    </location>
</feature>
<evidence type="ECO:0000256" key="1">
    <source>
        <dbReference type="ARBA" id="ARBA00004141"/>
    </source>
</evidence>
<evidence type="ECO:0008006" key="8">
    <source>
        <dbReference type="Google" id="ProtNLM"/>
    </source>
</evidence>
<dbReference type="OrthoDB" id="410651at2759"/>
<dbReference type="InterPro" id="IPR050997">
    <property type="entry name" value="MAPEG"/>
</dbReference>
<comment type="subcellular location">
    <subcellularLocation>
        <location evidence="1">Membrane</location>
        <topology evidence="1">Multi-pass membrane protein</topology>
    </subcellularLocation>
</comment>
<proteinExistence type="predicted"/>
<name>A0A0C2YIR5_HEBCY</name>
<keyword evidence="4 5" id="KW-0472">Membrane</keyword>
<keyword evidence="3 5" id="KW-1133">Transmembrane helix</keyword>
<protein>
    <recommendedName>
        <fullName evidence="8">Membrane-associated proteins in eicosanoid and glutathione metabolism</fullName>
    </recommendedName>
</protein>
<dbReference type="Gene3D" id="1.20.120.550">
    <property type="entry name" value="Membrane associated eicosanoid/glutathione metabolism-like domain"/>
    <property type="match status" value="1"/>
</dbReference>
<reference evidence="7" key="2">
    <citation type="submission" date="2015-01" db="EMBL/GenBank/DDBJ databases">
        <title>Evolutionary Origins and Diversification of the Mycorrhizal Mutualists.</title>
        <authorList>
            <consortium name="DOE Joint Genome Institute"/>
            <consortium name="Mycorrhizal Genomics Consortium"/>
            <person name="Kohler A."/>
            <person name="Kuo A."/>
            <person name="Nagy L.G."/>
            <person name="Floudas D."/>
            <person name="Copeland A."/>
            <person name="Barry K.W."/>
            <person name="Cichocki N."/>
            <person name="Veneault-Fourrey C."/>
            <person name="LaButti K."/>
            <person name="Lindquist E.A."/>
            <person name="Lipzen A."/>
            <person name="Lundell T."/>
            <person name="Morin E."/>
            <person name="Murat C."/>
            <person name="Riley R."/>
            <person name="Ohm R."/>
            <person name="Sun H."/>
            <person name="Tunlid A."/>
            <person name="Henrissat B."/>
            <person name="Grigoriev I.V."/>
            <person name="Hibbett D.S."/>
            <person name="Martin F."/>
        </authorList>
    </citation>
    <scope>NUCLEOTIDE SEQUENCE [LARGE SCALE GENOMIC DNA]</scope>
    <source>
        <strain evidence="7">h7</strain>
    </source>
</reference>
<dbReference type="Pfam" id="PF01124">
    <property type="entry name" value="MAPEG"/>
    <property type="match status" value="1"/>
</dbReference>
<evidence type="ECO:0000256" key="3">
    <source>
        <dbReference type="ARBA" id="ARBA00022989"/>
    </source>
</evidence>
<dbReference type="GO" id="GO:0005635">
    <property type="term" value="C:nuclear envelope"/>
    <property type="evidence" value="ECO:0007669"/>
    <property type="project" value="TreeGrafter"/>
</dbReference>
<evidence type="ECO:0000313" key="6">
    <source>
        <dbReference type="EMBL" id="KIM49638.1"/>
    </source>
</evidence>
<evidence type="ECO:0000313" key="7">
    <source>
        <dbReference type="Proteomes" id="UP000053424"/>
    </source>
</evidence>
<dbReference type="InterPro" id="IPR001129">
    <property type="entry name" value="Membr-assoc_MAPEG"/>
</dbReference>
<accession>A0A0C2YIR5</accession>
<dbReference type="SUPFAM" id="SSF161084">
    <property type="entry name" value="MAPEG domain-like"/>
    <property type="match status" value="1"/>
</dbReference>
<evidence type="ECO:0000256" key="2">
    <source>
        <dbReference type="ARBA" id="ARBA00022692"/>
    </source>
</evidence>
<dbReference type="GO" id="GO:0004364">
    <property type="term" value="F:glutathione transferase activity"/>
    <property type="evidence" value="ECO:0007669"/>
    <property type="project" value="TreeGrafter"/>
</dbReference>